<reference evidence="2" key="1">
    <citation type="submission" date="2023-03" db="EMBL/GenBank/DDBJ databases">
        <title>Massive genome expansion in bonnet fungi (Mycena s.s.) driven by repeated elements and novel gene families across ecological guilds.</title>
        <authorList>
            <consortium name="Lawrence Berkeley National Laboratory"/>
            <person name="Harder C.B."/>
            <person name="Miyauchi S."/>
            <person name="Viragh M."/>
            <person name="Kuo A."/>
            <person name="Thoen E."/>
            <person name="Andreopoulos B."/>
            <person name="Lu D."/>
            <person name="Skrede I."/>
            <person name="Drula E."/>
            <person name="Henrissat B."/>
            <person name="Morin E."/>
            <person name="Kohler A."/>
            <person name="Barry K."/>
            <person name="LaButti K."/>
            <person name="Morin E."/>
            <person name="Salamov A."/>
            <person name="Lipzen A."/>
            <person name="Mereny Z."/>
            <person name="Hegedus B."/>
            <person name="Baldrian P."/>
            <person name="Stursova M."/>
            <person name="Weitz H."/>
            <person name="Taylor A."/>
            <person name="Grigoriev I.V."/>
            <person name="Nagy L.G."/>
            <person name="Martin F."/>
            <person name="Kauserud H."/>
        </authorList>
    </citation>
    <scope>NUCLEOTIDE SEQUENCE</scope>
    <source>
        <strain evidence="2">9284</strain>
    </source>
</reference>
<feature type="transmembrane region" description="Helical" evidence="1">
    <location>
        <begin position="12"/>
        <end position="36"/>
    </location>
</feature>
<name>A0AAD7FQ98_9AGAR</name>
<evidence type="ECO:0000313" key="3">
    <source>
        <dbReference type="Proteomes" id="UP001221142"/>
    </source>
</evidence>
<protein>
    <submittedName>
        <fullName evidence="2">Uncharacterized protein</fullName>
    </submittedName>
</protein>
<dbReference type="EMBL" id="JARKIF010000006">
    <property type="protein sequence ID" value="KAJ7636795.1"/>
    <property type="molecule type" value="Genomic_DNA"/>
</dbReference>
<dbReference type="Proteomes" id="UP001221142">
    <property type="component" value="Unassembled WGS sequence"/>
</dbReference>
<keyword evidence="1" id="KW-0472">Membrane</keyword>
<organism evidence="2 3">
    <name type="scientific">Roridomyces roridus</name>
    <dbReference type="NCBI Taxonomy" id="1738132"/>
    <lineage>
        <taxon>Eukaryota</taxon>
        <taxon>Fungi</taxon>
        <taxon>Dikarya</taxon>
        <taxon>Basidiomycota</taxon>
        <taxon>Agaricomycotina</taxon>
        <taxon>Agaricomycetes</taxon>
        <taxon>Agaricomycetidae</taxon>
        <taxon>Agaricales</taxon>
        <taxon>Marasmiineae</taxon>
        <taxon>Mycenaceae</taxon>
        <taxon>Roridomyces</taxon>
    </lineage>
</organism>
<keyword evidence="1" id="KW-1133">Transmembrane helix</keyword>
<proteinExistence type="predicted"/>
<dbReference type="AlphaFoldDB" id="A0AAD7FQ98"/>
<comment type="caution">
    <text evidence="2">The sequence shown here is derived from an EMBL/GenBank/DDBJ whole genome shotgun (WGS) entry which is preliminary data.</text>
</comment>
<gene>
    <name evidence="2" type="ORF">FB45DRAFT_907349</name>
</gene>
<keyword evidence="3" id="KW-1185">Reference proteome</keyword>
<evidence type="ECO:0000313" key="2">
    <source>
        <dbReference type="EMBL" id="KAJ7636795.1"/>
    </source>
</evidence>
<keyword evidence="1" id="KW-0812">Transmembrane</keyword>
<evidence type="ECO:0000256" key="1">
    <source>
        <dbReference type="SAM" id="Phobius"/>
    </source>
</evidence>
<sequence length="89" mass="9667">MSRWTCFSLIGAHAIILPLVNILALILAAGAIGAVANREQRARNAPRPVFGVRGSLSTVKAFFSSHARSPRKLRGFSRESRITSYSSRA</sequence>
<accession>A0AAD7FQ98</accession>